<dbReference type="Proteomes" id="UP000041254">
    <property type="component" value="Unassembled WGS sequence"/>
</dbReference>
<dbReference type="VEuPathDB" id="CryptoDB:Vbra_4345"/>
<keyword evidence="4" id="KW-1185">Reference proteome</keyword>
<dbReference type="EMBL" id="CDMY01000395">
    <property type="protein sequence ID" value="CEM09735.1"/>
    <property type="molecule type" value="Genomic_DNA"/>
</dbReference>
<evidence type="ECO:0000313" key="3">
    <source>
        <dbReference type="EMBL" id="CEM09735.1"/>
    </source>
</evidence>
<organism evidence="3 4">
    <name type="scientific">Vitrella brassicaformis (strain CCMP3155)</name>
    <dbReference type="NCBI Taxonomy" id="1169540"/>
    <lineage>
        <taxon>Eukaryota</taxon>
        <taxon>Sar</taxon>
        <taxon>Alveolata</taxon>
        <taxon>Colpodellida</taxon>
        <taxon>Vitrellaceae</taxon>
        <taxon>Vitrella</taxon>
    </lineage>
</organism>
<proteinExistence type="predicted"/>
<evidence type="ECO:0000256" key="1">
    <source>
        <dbReference type="SAM" id="MobiDB-lite"/>
    </source>
</evidence>
<feature type="transmembrane region" description="Helical" evidence="2">
    <location>
        <begin position="12"/>
        <end position="30"/>
    </location>
</feature>
<keyword evidence="2" id="KW-1133">Transmembrane helix</keyword>
<gene>
    <name evidence="3" type="ORF">Vbra_4345</name>
</gene>
<sequence>MLPFLSPEWVLVLRVILTGTLISLSLHLLTKAAEAYVARLNRTDAYAVSDPDVLAFTNRSPRGVGRMVSPREKSSPRGPRRGWDPSRDDEHGHSADDKSSPRGLRASPRIPRRGGQSPRPSG</sequence>
<accession>A0A0G4FA24</accession>
<protein>
    <submittedName>
        <fullName evidence="3">Uncharacterized protein</fullName>
    </submittedName>
</protein>
<name>A0A0G4FA24_VITBC</name>
<keyword evidence="2" id="KW-0472">Membrane</keyword>
<feature type="region of interest" description="Disordered" evidence="1">
    <location>
        <begin position="57"/>
        <end position="122"/>
    </location>
</feature>
<feature type="compositionally biased region" description="Basic and acidic residues" evidence="1">
    <location>
        <begin position="69"/>
        <end position="100"/>
    </location>
</feature>
<dbReference type="InParanoid" id="A0A0G4FA24"/>
<dbReference type="AlphaFoldDB" id="A0A0G4FA24"/>
<keyword evidence="2" id="KW-0812">Transmembrane</keyword>
<evidence type="ECO:0000313" key="4">
    <source>
        <dbReference type="Proteomes" id="UP000041254"/>
    </source>
</evidence>
<evidence type="ECO:0000256" key="2">
    <source>
        <dbReference type="SAM" id="Phobius"/>
    </source>
</evidence>
<reference evidence="3 4" key="1">
    <citation type="submission" date="2014-11" db="EMBL/GenBank/DDBJ databases">
        <authorList>
            <person name="Zhu J."/>
            <person name="Qi W."/>
            <person name="Song R."/>
        </authorList>
    </citation>
    <scope>NUCLEOTIDE SEQUENCE [LARGE SCALE GENOMIC DNA]</scope>
</reference>